<feature type="compositionally biased region" description="Polar residues" evidence="1">
    <location>
        <begin position="39"/>
        <end position="48"/>
    </location>
</feature>
<accession>A0A820BUX3</accession>
<feature type="compositionally biased region" description="Basic and acidic residues" evidence="1">
    <location>
        <begin position="13"/>
        <end position="37"/>
    </location>
</feature>
<protein>
    <submittedName>
        <fullName evidence="2">Uncharacterized protein</fullName>
    </submittedName>
</protein>
<feature type="non-terminal residue" evidence="2">
    <location>
        <position position="1"/>
    </location>
</feature>
<organism evidence="2 3">
    <name type="scientific">Adineta steineri</name>
    <dbReference type="NCBI Taxonomy" id="433720"/>
    <lineage>
        <taxon>Eukaryota</taxon>
        <taxon>Metazoa</taxon>
        <taxon>Spiralia</taxon>
        <taxon>Gnathifera</taxon>
        <taxon>Rotifera</taxon>
        <taxon>Eurotatoria</taxon>
        <taxon>Bdelloidea</taxon>
        <taxon>Adinetida</taxon>
        <taxon>Adinetidae</taxon>
        <taxon>Adineta</taxon>
    </lineage>
</organism>
<sequence length="130" mass="15351">GVIVEEKEIEFETNNKFDDTNGDKPKSLTEMHREKLNKQKLQPKSSSATDEKDSIMKKLDKKKIQDAAKEIEKRDKQAEEMALIDERKRKYNSLKTDTNDYKEPSEEEKEAYRLKKLRHDDPMAQFMLNS</sequence>
<reference evidence="2" key="1">
    <citation type="submission" date="2021-02" db="EMBL/GenBank/DDBJ databases">
        <authorList>
            <person name="Nowell W R."/>
        </authorList>
    </citation>
    <scope>NUCLEOTIDE SEQUENCE</scope>
</reference>
<dbReference type="Proteomes" id="UP000663881">
    <property type="component" value="Unassembled WGS sequence"/>
</dbReference>
<name>A0A820BUX3_9BILA</name>
<evidence type="ECO:0000256" key="1">
    <source>
        <dbReference type="SAM" id="MobiDB-lite"/>
    </source>
</evidence>
<feature type="region of interest" description="Disordered" evidence="1">
    <location>
        <begin position="1"/>
        <end position="61"/>
    </location>
</feature>
<evidence type="ECO:0000313" key="3">
    <source>
        <dbReference type="Proteomes" id="UP000663881"/>
    </source>
</evidence>
<feature type="region of interest" description="Disordered" evidence="1">
    <location>
        <begin position="87"/>
        <end position="108"/>
    </location>
</feature>
<evidence type="ECO:0000313" key="2">
    <source>
        <dbReference type="EMBL" id="CAF4212785.1"/>
    </source>
</evidence>
<feature type="compositionally biased region" description="Basic and acidic residues" evidence="1">
    <location>
        <begin position="97"/>
        <end position="108"/>
    </location>
</feature>
<feature type="compositionally biased region" description="Basic and acidic residues" evidence="1">
    <location>
        <begin position="49"/>
        <end position="61"/>
    </location>
</feature>
<gene>
    <name evidence="2" type="ORF">OKA104_LOCUS41612</name>
</gene>
<dbReference type="EMBL" id="CAJOAY010009912">
    <property type="protein sequence ID" value="CAF4212785.1"/>
    <property type="molecule type" value="Genomic_DNA"/>
</dbReference>
<comment type="caution">
    <text evidence="2">The sequence shown here is derived from an EMBL/GenBank/DDBJ whole genome shotgun (WGS) entry which is preliminary data.</text>
</comment>
<dbReference type="AlphaFoldDB" id="A0A820BUX3"/>
<proteinExistence type="predicted"/>